<organism evidence="1 2">
    <name type="scientific">Catharanthus roseus</name>
    <name type="common">Madagascar periwinkle</name>
    <name type="synonym">Vinca rosea</name>
    <dbReference type="NCBI Taxonomy" id="4058"/>
    <lineage>
        <taxon>Eukaryota</taxon>
        <taxon>Viridiplantae</taxon>
        <taxon>Streptophyta</taxon>
        <taxon>Embryophyta</taxon>
        <taxon>Tracheophyta</taxon>
        <taxon>Spermatophyta</taxon>
        <taxon>Magnoliopsida</taxon>
        <taxon>eudicotyledons</taxon>
        <taxon>Gunneridae</taxon>
        <taxon>Pentapetalae</taxon>
        <taxon>asterids</taxon>
        <taxon>lamiids</taxon>
        <taxon>Gentianales</taxon>
        <taxon>Apocynaceae</taxon>
        <taxon>Rauvolfioideae</taxon>
        <taxon>Vinceae</taxon>
        <taxon>Catharanthinae</taxon>
        <taxon>Catharanthus</taxon>
    </lineage>
</organism>
<gene>
    <name evidence="1" type="ORF">M9H77_08770</name>
</gene>
<evidence type="ECO:0000313" key="1">
    <source>
        <dbReference type="EMBL" id="KAI5677820.1"/>
    </source>
</evidence>
<protein>
    <submittedName>
        <fullName evidence="1">Uncharacterized protein</fullName>
    </submittedName>
</protein>
<proteinExistence type="predicted"/>
<keyword evidence="2" id="KW-1185">Reference proteome</keyword>
<evidence type="ECO:0000313" key="2">
    <source>
        <dbReference type="Proteomes" id="UP001060085"/>
    </source>
</evidence>
<comment type="caution">
    <text evidence="1">The sequence shown here is derived from an EMBL/GenBank/DDBJ whole genome shotgun (WGS) entry which is preliminary data.</text>
</comment>
<sequence>MESPKELLQQNVGFQHFRPDGQKFWVTFAQNGKGCGLLMWTKGPTFLQMDESEPEPLPFWAKVDEDPNTFEEFLEPDEYIDLGPLFTTDRIFSSKDELVDWAKQTAMKAKTYLIIKSHGGTAKKYKKLVVDDEEEEIPIKRRGPYGTKKSVYHHGHAQAARLMDEQLQQTEQFRKSQVPPRNILRFFLEQDIGCAKIYNVVANNKEEPDVGKEHGRGSSLPKCTKGLHSVLHKQ</sequence>
<accession>A0ACC0BYV9</accession>
<dbReference type="EMBL" id="CM044702">
    <property type="protein sequence ID" value="KAI5677820.1"/>
    <property type="molecule type" value="Genomic_DNA"/>
</dbReference>
<name>A0ACC0BYV9_CATRO</name>
<dbReference type="Proteomes" id="UP001060085">
    <property type="component" value="Linkage Group LG02"/>
</dbReference>
<reference evidence="2" key="1">
    <citation type="journal article" date="2023" name="Nat. Plants">
        <title>Single-cell RNA sequencing provides a high-resolution roadmap for understanding the multicellular compartmentation of specialized metabolism.</title>
        <authorList>
            <person name="Sun S."/>
            <person name="Shen X."/>
            <person name="Li Y."/>
            <person name="Li Y."/>
            <person name="Wang S."/>
            <person name="Li R."/>
            <person name="Zhang H."/>
            <person name="Shen G."/>
            <person name="Guo B."/>
            <person name="Wei J."/>
            <person name="Xu J."/>
            <person name="St-Pierre B."/>
            <person name="Chen S."/>
            <person name="Sun C."/>
        </authorList>
    </citation>
    <scope>NUCLEOTIDE SEQUENCE [LARGE SCALE GENOMIC DNA]</scope>
</reference>